<organism evidence="2 3">
    <name type="scientific">Breoghania corrubedonensis</name>
    <dbReference type="NCBI Taxonomy" id="665038"/>
    <lineage>
        <taxon>Bacteria</taxon>
        <taxon>Pseudomonadati</taxon>
        <taxon>Pseudomonadota</taxon>
        <taxon>Alphaproteobacteria</taxon>
        <taxon>Hyphomicrobiales</taxon>
        <taxon>Stappiaceae</taxon>
        <taxon>Breoghania</taxon>
    </lineage>
</organism>
<accession>A0A2T5VE36</accession>
<name>A0A2T5VE36_9HYPH</name>
<evidence type="ECO:0008006" key="4">
    <source>
        <dbReference type="Google" id="ProtNLM"/>
    </source>
</evidence>
<evidence type="ECO:0000313" key="2">
    <source>
        <dbReference type="EMBL" id="PTW62003.1"/>
    </source>
</evidence>
<evidence type="ECO:0000256" key="1">
    <source>
        <dbReference type="SAM" id="SignalP"/>
    </source>
</evidence>
<feature type="chain" id="PRO_5015772696" description="LTXXQ motif family protein" evidence="1">
    <location>
        <begin position="23"/>
        <end position="197"/>
    </location>
</feature>
<comment type="caution">
    <text evidence="2">The sequence shown here is derived from an EMBL/GenBank/DDBJ whole genome shotgun (WGS) entry which is preliminary data.</text>
</comment>
<gene>
    <name evidence="2" type="ORF">C8N35_10135</name>
</gene>
<feature type="signal peptide" evidence="1">
    <location>
        <begin position="1"/>
        <end position="22"/>
    </location>
</feature>
<dbReference type="OrthoDB" id="6159094at2"/>
<keyword evidence="1" id="KW-0732">Signal</keyword>
<protein>
    <recommendedName>
        <fullName evidence="4">LTXXQ motif family protein</fullName>
    </recommendedName>
</protein>
<keyword evidence="3" id="KW-1185">Reference proteome</keyword>
<reference evidence="2 3" key="1">
    <citation type="submission" date="2018-04" db="EMBL/GenBank/DDBJ databases">
        <title>Genomic Encyclopedia of Archaeal and Bacterial Type Strains, Phase II (KMG-II): from individual species to whole genera.</title>
        <authorList>
            <person name="Goeker M."/>
        </authorList>
    </citation>
    <scope>NUCLEOTIDE SEQUENCE [LARGE SCALE GENOMIC DNA]</scope>
    <source>
        <strain evidence="2 3">DSM 23382</strain>
    </source>
</reference>
<dbReference type="Proteomes" id="UP000244081">
    <property type="component" value="Unassembled WGS sequence"/>
</dbReference>
<evidence type="ECO:0000313" key="3">
    <source>
        <dbReference type="Proteomes" id="UP000244081"/>
    </source>
</evidence>
<dbReference type="EMBL" id="QAYG01000001">
    <property type="protein sequence ID" value="PTW62003.1"/>
    <property type="molecule type" value="Genomic_DNA"/>
</dbReference>
<dbReference type="AlphaFoldDB" id="A0A2T5VE36"/>
<dbReference type="RefSeq" id="WP_107987630.1">
    <property type="nucleotide sequence ID" value="NZ_QAYG01000001.1"/>
</dbReference>
<sequence length="197" mass="21663">MRHPLVGFLLIACIAPAGPALAGDDADWPCVQRLVPQISPAQVWTGPLPERSMWADDGEVARLGAEIAARRTSMEVAEERVDAFARSLDAGHKVRLTALFGRALQVINSDRASLIAGIKRFARKQAALAARVREARVALKSDTLSGEKRADLAETLAWDLRIYEDREKSQKYLCEQPVLLEQRAFALGRIIGAHLDD</sequence>
<proteinExistence type="predicted"/>